<reference evidence="1" key="1">
    <citation type="journal article" date="2020" name="Stud. Mycol.">
        <title>101 Dothideomycetes genomes: a test case for predicting lifestyles and emergence of pathogens.</title>
        <authorList>
            <person name="Haridas S."/>
            <person name="Albert R."/>
            <person name="Binder M."/>
            <person name="Bloem J."/>
            <person name="Labutti K."/>
            <person name="Salamov A."/>
            <person name="Andreopoulos B."/>
            <person name="Baker S."/>
            <person name="Barry K."/>
            <person name="Bills G."/>
            <person name="Bluhm B."/>
            <person name="Cannon C."/>
            <person name="Castanera R."/>
            <person name="Culley D."/>
            <person name="Daum C."/>
            <person name="Ezra D."/>
            <person name="Gonzalez J."/>
            <person name="Henrissat B."/>
            <person name="Kuo A."/>
            <person name="Liang C."/>
            <person name="Lipzen A."/>
            <person name="Lutzoni F."/>
            <person name="Magnuson J."/>
            <person name="Mondo S."/>
            <person name="Nolan M."/>
            <person name="Ohm R."/>
            <person name="Pangilinan J."/>
            <person name="Park H.-J."/>
            <person name="Ramirez L."/>
            <person name="Alfaro M."/>
            <person name="Sun H."/>
            <person name="Tritt A."/>
            <person name="Yoshinaga Y."/>
            <person name="Zwiers L.-H."/>
            <person name="Turgeon B."/>
            <person name="Goodwin S."/>
            <person name="Spatafora J."/>
            <person name="Crous P."/>
            <person name="Grigoriev I."/>
        </authorList>
    </citation>
    <scope>NUCLEOTIDE SEQUENCE</scope>
    <source>
        <strain evidence="1">CBS 122367</strain>
    </source>
</reference>
<evidence type="ECO:0000313" key="1">
    <source>
        <dbReference type="EMBL" id="KAF2686430.1"/>
    </source>
</evidence>
<dbReference type="EMBL" id="MU005577">
    <property type="protein sequence ID" value="KAF2686430.1"/>
    <property type="molecule type" value="Genomic_DNA"/>
</dbReference>
<protein>
    <submittedName>
        <fullName evidence="1">Uncharacterized protein</fullName>
    </submittedName>
</protein>
<keyword evidence="2" id="KW-1185">Reference proteome</keyword>
<gene>
    <name evidence="1" type="ORF">K458DRAFT_299372</name>
</gene>
<dbReference type="OrthoDB" id="5354164at2759"/>
<dbReference type="AlphaFoldDB" id="A0A6G1J896"/>
<organism evidence="1 2">
    <name type="scientific">Lentithecium fluviatile CBS 122367</name>
    <dbReference type="NCBI Taxonomy" id="1168545"/>
    <lineage>
        <taxon>Eukaryota</taxon>
        <taxon>Fungi</taxon>
        <taxon>Dikarya</taxon>
        <taxon>Ascomycota</taxon>
        <taxon>Pezizomycotina</taxon>
        <taxon>Dothideomycetes</taxon>
        <taxon>Pleosporomycetidae</taxon>
        <taxon>Pleosporales</taxon>
        <taxon>Massarineae</taxon>
        <taxon>Lentitheciaceae</taxon>
        <taxon>Lentithecium</taxon>
    </lineage>
</organism>
<dbReference type="Proteomes" id="UP000799291">
    <property type="component" value="Unassembled WGS sequence"/>
</dbReference>
<evidence type="ECO:0000313" key="2">
    <source>
        <dbReference type="Proteomes" id="UP000799291"/>
    </source>
</evidence>
<accession>A0A6G1J896</accession>
<sequence length="249" mass="27442">MKSFACLAWFESGEFDIAPNGLGDVFALANGDSIYVASAFLSDPAVYRSKAPISRVFGNVGRPELTLMIPPSHPRLAEPDLRSWKLINHCPFDGTFQNGFASTSLHLTFTDFEMPLDVGARGLRDRQVVLLESLVSIDDRGRKVGDLDILSMFDSERLTIEICPHMNEHEAQEGSPVDGLVSLDCWDEFLDPPRSAGVFRATGNWQARLSAAAAGIQAAWKRVLVLPESPCVRCLQNYKNMDESLLLVA</sequence>
<name>A0A6G1J896_9PLEO</name>
<proteinExistence type="predicted"/>